<evidence type="ECO:0000256" key="1">
    <source>
        <dbReference type="SAM" id="SignalP"/>
    </source>
</evidence>
<name>A0A936YXW7_9BURK</name>
<dbReference type="InterPro" id="IPR009560">
    <property type="entry name" value="DUF1176"/>
</dbReference>
<evidence type="ECO:0000313" key="2">
    <source>
        <dbReference type="EMBL" id="MBL0389965.1"/>
    </source>
</evidence>
<reference evidence="2 3" key="1">
    <citation type="journal article" date="2017" name="Int. J. Syst. Evol. Microbiol.">
        <title>Ramlibacter monticola sp. nov., isolated from forest soil.</title>
        <authorList>
            <person name="Chaudhary D.K."/>
            <person name="Kim J."/>
        </authorList>
    </citation>
    <scope>NUCLEOTIDE SEQUENCE [LARGE SCALE GENOMIC DNA]</scope>
    <source>
        <strain evidence="2 3">KACC 19175</strain>
    </source>
</reference>
<dbReference type="RefSeq" id="WP_201672549.1">
    <property type="nucleotide sequence ID" value="NZ_JAEQNE010000001.1"/>
</dbReference>
<feature type="chain" id="PRO_5037554678" evidence="1">
    <location>
        <begin position="20"/>
        <end position="353"/>
    </location>
</feature>
<protein>
    <submittedName>
        <fullName evidence="2">DUF1176 domain-containing protein</fullName>
    </submittedName>
</protein>
<dbReference type="Pfam" id="PF06674">
    <property type="entry name" value="DUF1176"/>
    <property type="match status" value="1"/>
</dbReference>
<feature type="signal peptide" evidence="1">
    <location>
        <begin position="1"/>
        <end position="19"/>
    </location>
</feature>
<sequence length="353" mass="37019">MKSLLPALAFALLSGSAAAAEGASVRFEHKDWELACDNTRTCRAAGYQRDGAEPAVSVLFTRAAGPNQPVAGKVTLGNYDVQGANPAVPAQVTLTIDARPVGRIGLGRDDATGDLGADQVRALLQALQRTSEIAFVAGGDRWKLSGEGAAAVLLRMDEAQGRVGTAGAIVRKGNAGEEGVRPALAKPVVRAVAVPADGAAPPQALALAVLRSLKRAPDECPDLKEPSEAPSIWRLAPGKVLVSARCWLAAYNAGFGYWIAGDKAPYRPQVVSYDVTDFEPQAGRLLTVQKGRGLGDCLSTKEWVWDGARFVPTEESTTGKCRMVAAGGAWSLPTLVSEVVPPAGTRTTEEKRK</sequence>
<dbReference type="Proteomes" id="UP000599109">
    <property type="component" value="Unassembled WGS sequence"/>
</dbReference>
<organism evidence="2 3">
    <name type="scientific">Ramlibacter monticola</name>
    <dbReference type="NCBI Taxonomy" id="1926872"/>
    <lineage>
        <taxon>Bacteria</taxon>
        <taxon>Pseudomonadati</taxon>
        <taxon>Pseudomonadota</taxon>
        <taxon>Betaproteobacteria</taxon>
        <taxon>Burkholderiales</taxon>
        <taxon>Comamonadaceae</taxon>
        <taxon>Ramlibacter</taxon>
    </lineage>
</organism>
<gene>
    <name evidence="2" type="ORF">JJ685_02295</name>
</gene>
<accession>A0A936YXW7</accession>
<keyword evidence="1" id="KW-0732">Signal</keyword>
<dbReference type="EMBL" id="JAEQNE010000001">
    <property type="protein sequence ID" value="MBL0389965.1"/>
    <property type="molecule type" value="Genomic_DNA"/>
</dbReference>
<evidence type="ECO:0000313" key="3">
    <source>
        <dbReference type="Proteomes" id="UP000599109"/>
    </source>
</evidence>
<proteinExistence type="predicted"/>
<comment type="caution">
    <text evidence="2">The sequence shown here is derived from an EMBL/GenBank/DDBJ whole genome shotgun (WGS) entry which is preliminary data.</text>
</comment>
<keyword evidence="3" id="KW-1185">Reference proteome</keyword>
<dbReference type="AlphaFoldDB" id="A0A936YXW7"/>